<dbReference type="RefSeq" id="WP_221632665.1">
    <property type="nucleotide sequence ID" value="NZ_BAAAKX010000008.1"/>
</dbReference>
<proteinExistence type="predicted"/>
<protein>
    <submittedName>
        <fullName evidence="1">Polyketide cyclase/dehydrase/lipid transport protein</fullName>
    </submittedName>
</protein>
<organism evidence="1 2">
    <name type="scientific">Oryzihumus leptocrescens</name>
    <dbReference type="NCBI Taxonomy" id="297536"/>
    <lineage>
        <taxon>Bacteria</taxon>
        <taxon>Bacillati</taxon>
        <taxon>Actinomycetota</taxon>
        <taxon>Actinomycetes</taxon>
        <taxon>Micrococcales</taxon>
        <taxon>Intrasporangiaceae</taxon>
        <taxon>Oryzihumus</taxon>
    </lineage>
</organism>
<gene>
    <name evidence="1" type="ORF">FB474_3570</name>
</gene>
<dbReference type="SUPFAM" id="SSF55961">
    <property type="entry name" value="Bet v1-like"/>
    <property type="match status" value="1"/>
</dbReference>
<evidence type="ECO:0000313" key="2">
    <source>
        <dbReference type="Proteomes" id="UP000319514"/>
    </source>
</evidence>
<sequence length="146" mass="15992">MITVSRHCNASPEAVWAVVADGWSYAAWVVGASRIRAVDGGWPARGSRIHHSVGSWPLVLSDETEVTRVEPGRLVRLQAKTRPFGEAFVELEVEPDGDGSRLTMREDATHGPARLLPHPLRQLALAPRNAETLHRLALIAEGHERG</sequence>
<dbReference type="Proteomes" id="UP000319514">
    <property type="component" value="Unassembled WGS sequence"/>
</dbReference>
<accession>A0A542Z8Y5</accession>
<evidence type="ECO:0000313" key="1">
    <source>
        <dbReference type="EMBL" id="TQL56809.1"/>
    </source>
</evidence>
<name>A0A542Z8Y5_9MICO</name>
<dbReference type="InterPro" id="IPR023393">
    <property type="entry name" value="START-like_dom_sf"/>
</dbReference>
<keyword evidence="2" id="KW-1185">Reference proteome</keyword>
<reference evidence="1 2" key="1">
    <citation type="submission" date="2019-06" db="EMBL/GenBank/DDBJ databases">
        <title>Sequencing the genomes of 1000 actinobacteria strains.</title>
        <authorList>
            <person name="Klenk H.-P."/>
        </authorList>
    </citation>
    <scope>NUCLEOTIDE SEQUENCE [LARGE SCALE GENOMIC DNA]</scope>
    <source>
        <strain evidence="1 2">DSM 18082</strain>
    </source>
</reference>
<dbReference type="Gene3D" id="3.30.530.20">
    <property type="match status" value="1"/>
</dbReference>
<dbReference type="Pfam" id="PF10604">
    <property type="entry name" value="Polyketide_cyc2"/>
    <property type="match status" value="1"/>
</dbReference>
<dbReference type="CDD" id="cd07812">
    <property type="entry name" value="SRPBCC"/>
    <property type="match status" value="1"/>
</dbReference>
<comment type="caution">
    <text evidence="1">The sequence shown here is derived from an EMBL/GenBank/DDBJ whole genome shotgun (WGS) entry which is preliminary data.</text>
</comment>
<dbReference type="AlphaFoldDB" id="A0A542Z8Y5"/>
<dbReference type="EMBL" id="VFOQ01000002">
    <property type="protein sequence ID" value="TQL56809.1"/>
    <property type="molecule type" value="Genomic_DNA"/>
</dbReference>
<dbReference type="InterPro" id="IPR019587">
    <property type="entry name" value="Polyketide_cyclase/dehydratase"/>
</dbReference>